<dbReference type="PROSITE" id="PS50109">
    <property type="entry name" value="HIS_KIN"/>
    <property type="match status" value="1"/>
</dbReference>
<organism evidence="15 16">
    <name type="scientific">Sorangium atrum</name>
    <dbReference type="NCBI Taxonomy" id="2995308"/>
    <lineage>
        <taxon>Bacteria</taxon>
        <taxon>Pseudomonadati</taxon>
        <taxon>Myxococcota</taxon>
        <taxon>Polyangia</taxon>
        <taxon>Polyangiales</taxon>
        <taxon>Polyangiaceae</taxon>
        <taxon>Sorangium</taxon>
    </lineage>
</organism>
<evidence type="ECO:0000259" key="14">
    <source>
        <dbReference type="PROSITE" id="PS50885"/>
    </source>
</evidence>
<keyword evidence="11" id="KW-1133">Transmembrane helix</keyword>
<dbReference type="EMBL" id="JAQNDK010000004">
    <property type="protein sequence ID" value="MDC0683486.1"/>
    <property type="molecule type" value="Genomic_DNA"/>
</dbReference>
<accession>A0ABT5CAN2</accession>
<evidence type="ECO:0000259" key="13">
    <source>
        <dbReference type="PROSITE" id="PS50110"/>
    </source>
</evidence>
<keyword evidence="9" id="KW-0175">Coiled coil</keyword>
<feature type="domain" description="HAMP" evidence="14">
    <location>
        <begin position="369"/>
        <end position="421"/>
    </location>
</feature>
<feature type="modified residue" description="4-aspartylphosphate" evidence="8">
    <location>
        <position position="767"/>
    </location>
</feature>
<dbReference type="InterPro" id="IPR004358">
    <property type="entry name" value="Sig_transdc_His_kin-like_C"/>
</dbReference>
<dbReference type="RefSeq" id="WP_272101624.1">
    <property type="nucleotide sequence ID" value="NZ_JAQNDK010000004.1"/>
</dbReference>
<evidence type="ECO:0000256" key="1">
    <source>
        <dbReference type="ARBA" id="ARBA00000085"/>
    </source>
</evidence>
<evidence type="ECO:0000256" key="11">
    <source>
        <dbReference type="SAM" id="Phobius"/>
    </source>
</evidence>
<evidence type="ECO:0000256" key="5">
    <source>
        <dbReference type="ARBA" id="ARBA00022679"/>
    </source>
</evidence>
<feature type="coiled-coil region" evidence="9">
    <location>
        <begin position="420"/>
        <end position="447"/>
    </location>
</feature>
<evidence type="ECO:0000259" key="12">
    <source>
        <dbReference type="PROSITE" id="PS50109"/>
    </source>
</evidence>
<proteinExistence type="predicted"/>
<gene>
    <name evidence="15" type="ORF">POL72_37500</name>
</gene>
<keyword evidence="16" id="KW-1185">Reference proteome</keyword>
<dbReference type="SUPFAM" id="SSF52172">
    <property type="entry name" value="CheY-like"/>
    <property type="match status" value="1"/>
</dbReference>
<keyword evidence="11" id="KW-0812">Transmembrane</keyword>
<dbReference type="Gene3D" id="1.10.287.130">
    <property type="match status" value="1"/>
</dbReference>
<comment type="catalytic activity">
    <reaction evidence="1">
        <text>ATP + protein L-histidine = ADP + protein N-phospho-L-histidine.</text>
        <dbReference type="EC" id="2.7.13.3"/>
    </reaction>
</comment>
<dbReference type="EC" id="2.7.13.3" evidence="3"/>
<keyword evidence="11" id="KW-0472">Membrane</keyword>
<dbReference type="CDD" id="cd00082">
    <property type="entry name" value="HisKA"/>
    <property type="match status" value="1"/>
</dbReference>
<dbReference type="PROSITE" id="PS50110">
    <property type="entry name" value="RESPONSE_REGULATORY"/>
    <property type="match status" value="1"/>
</dbReference>
<name>A0ABT5CAN2_9BACT</name>
<feature type="transmembrane region" description="Helical" evidence="11">
    <location>
        <begin position="349"/>
        <end position="371"/>
    </location>
</feature>
<dbReference type="Gene3D" id="3.30.450.20">
    <property type="entry name" value="PAS domain"/>
    <property type="match status" value="1"/>
</dbReference>
<dbReference type="InterPro" id="IPR011006">
    <property type="entry name" value="CheY-like_superfamily"/>
</dbReference>
<dbReference type="SUPFAM" id="SSF47384">
    <property type="entry name" value="Homodimeric domain of signal transducing histidine kinase"/>
    <property type="match status" value="1"/>
</dbReference>
<evidence type="ECO:0000313" key="16">
    <source>
        <dbReference type="Proteomes" id="UP001217485"/>
    </source>
</evidence>
<dbReference type="InterPro" id="IPR003661">
    <property type="entry name" value="HisK_dim/P_dom"/>
</dbReference>
<dbReference type="PRINTS" id="PR00344">
    <property type="entry name" value="BCTRLSENSOR"/>
</dbReference>
<evidence type="ECO:0000256" key="9">
    <source>
        <dbReference type="SAM" id="Coils"/>
    </source>
</evidence>
<feature type="domain" description="Response regulatory" evidence="13">
    <location>
        <begin position="718"/>
        <end position="834"/>
    </location>
</feature>
<dbReference type="InterPro" id="IPR003594">
    <property type="entry name" value="HATPase_dom"/>
</dbReference>
<evidence type="ECO:0000313" key="15">
    <source>
        <dbReference type="EMBL" id="MDC0683486.1"/>
    </source>
</evidence>
<evidence type="ECO:0000256" key="4">
    <source>
        <dbReference type="ARBA" id="ARBA00022553"/>
    </source>
</evidence>
<dbReference type="SMART" id="SM00387">
    <property type="entry name" value="HATPase_c"/>
    <property type="match status" value="1"/>
</dbReference>
<dbReference type="Pfam" id="PF00512">
    <property type="entry name" value="HisKA"/>
    <property type="match status" value="1"/>
</dbReference>
<evidence type="ECO:0000256" key="3">
    <source>
        <dbReference type="ARBA" id="ARBA00012438"/>
    </source>
</evidence>
<keyword evidence="4 8" id="KW-0597">Phosphoprotein</keyword>
<dbReference type="GO" id="GO:0005524">
    <property type="term" value="F:ATP binding"/>
    <property type="evidence" value="ECO:0007669"/>
    <property type="project" value="UniProtKB-KW"/>
</dbReference>
<dbReference type="PANTHER" id="PTHR45339">
    <property type="entry name" value="HYBRID SIGNAL TRANSDUCTION HISTIDINE KINASE J"/>
    <property type="match status" value="1"/>
</dbReference>
<dbReference type="InterPro" id="IPR001789">
    <property type="entry name" value="Sig_transdc_resp-reg_receiver"/>
</dbReference>
<dbReference type="InterPro" id="IPR036890">
    <property type="entry name" value="HATPase_C_sf"/>
</dbReference>
<feature type="region of interest" description="Disordered" evidence="10">
    <location>
        <begin position="591"/>
        <end position="614"/>
    </location>
</feature>
<dbReference type="SUPFAM" id="SSF55874">
    <property type="entry name" value="ATPase domain of HSP90 chaperone/DNA topoisomerase II/histidine kinase"/>
    <property type="match status" value="1"/>
</dbReference>
<evidence type="ECO:0000256" key="7">
    <source>
        <dbReference type="ARBA" id="ARBA00023012"/>
    </source>
</evidence>
<dbReference type="SUPFAM" id="SSF158472">
    <property type="entry name" value="HAMP domain-like"/>
    <property type="match status" value="1"/>
</dbReference>
<dbReference type="Pfam" id="PF00072">
    <property type="entry name" value="Response_reg"/>
    <property type="match status" value="1"/>
</dbReference>
<dbReference type="InterPro" id="IPR036097">
    <property type="entry name" value="HisK_dim/P_sf"/>
</dbReference>
<keyword evidence="7" id="KW-0902">Two-component regulatory system</keyword>
<dbReference type="Gene3D" id="3.40.50.2300">
    <property type="match status" value="1"/>
</dbReference>
<reference evidence="15 16" key="1">
    <citation type="submission" date="2023-01" db="EMBL/GenBank/DDBJ databases">
        <title>Minimal conservation of predation-associated metabolite biosynthetic gene clusters underscores biosynthetic potential of Myxococcota including descriptions for ten novel species: Archangium lansinium sp. nov., Myxococcus landrumus sp. nov., Nannocystis bai.</title>
        <authorList>
            <person name="Ahearne A."/>
            <person name="Stevens C."/>
            <person name="Dowd S."/>
        </authorList>
    </citation>
    <scope>NUCLEOTIDE SEQUENCE [LARGE SCALE GENOMIC DNA]</scope>
    <source>
        <strain evidence="15 16">WIWO2</strain>
    </source>
</reference>
<dbReference type="CDD" id="cd16922">
    <property type="entry name" value="HATPase_EvgS-ArcB-TorS-like"/>
    <property type="match status" value="1"/>
</dbReference>
<evidence type="ECO:0000256" key="8">
    <source>
        <dbReference type="PROSITE-ProRule" id="PRU00169"/>
    </source>
</evidence>
<dbReference type="InterPro" id="IPR003660">
    <property type="entry name" value="HAMP_dom"/>
</dbReference>
<protein>
    <recommendedName>
        <fullName evidence="3">histidine kinase</fullName>
        <ecNumber evidence="3">2.7.13.3</ecNumber>
    </recommendedName>
</protein>
<keyword evidence="15" id="KW-0547">Nucleotide-binding</keyword>
<dbReference type="PANTHER" id="PTHR45339:SF1">
    <property type="entry name" value="HYBRID SIGNAL TRANSDUCTION HISTIDINE KINASE J"/>
    <property type="match status" value="1"/>
</dbReference>
<keyword evidence="6" id="KW-0418">Kinase</keyword>
<keyword evidence="5" id="KW-0808">Transferase</keyword>
<sequence length="939" mass="103474">MSRAMQQQAPLITLRMKLIVALLTVALAPLSILTLLNKRTNEAVLTESANQALAAAASQAATSVDDFVESNLDAVRVEARLPGLTSYLSLDDEDRRSGSEAHAFASRTLHGLIRKDTINILSYALLDQRGHNVLDTVQTPAERDESRRDYFVRAMETGLPYASSVVFAGEVPQLVFSSPVRDALNKKKTIGVLRCTYNLSAVQRIILSQTQLLKASDAFAILLDEHHVRLAHGRAPELVFKSLVPLGPDLEGRLKAERRLPDKPPAELSTDVQAFDEGLRRFELEQDPTSAASRFLRARMAARDVPMSAVALARVSAFDGMKKPPWTVAFVRPEAAFLEPIEEKTTRDALLLASLIAAIVTAVAVLMAQVLTRPITRLAQAASQLASGRLDTAVEVRSHDEMGTLAEAFNQMARQIQGSFEELEHRVEQRTAELKEAKIAADSANKAKSDFLANMSHELRTPLNGILGYAQILRRSRGLGEQDLRGIDIIHRSGAHLLTLINDVLDLAKIEAQAMEAHANDFHLPSFLRSTAEICRIRAEEKGIALVYTPDPELPTDVVADERRLRQVLINLLGNAVKFTEKGRVSFTIKRLGDGPRPPHASAPDSAAIQSAPRRTHRVRFEIEDTGTGISPDQLDQIFLPFKQASDGKRRVDGTGLGLAISQRIMKLLGSSIEVRSEPGKGSVFWMDVILAESPRRTQPTALRPASAIVDYEGRRRQVLVVDDKPENRAVLVKMLQSVGFETSEATDGKEGLAAASEREFDLVVTDLAMPELDGWEMIRLLRKAPDRAGLKIFASSASVFLSDQDKSLAAGADDFLPKPLQLEELFDKIQRHLGVSWIYEQQGDPGAMGEAPADAHRDPSAPELAGGADPQVTAPAAEDLRSLFDLAHRGLFNQLQKHLDRLDRADPKLAPFCRHLRRLMQDFKMEAVEDFIKMHLRD</sequence>
<feature type="domain" description="Histidine kinase" evidence="12">
    <location>
        <begin position="454"/>
        <end position="693"/>
    </location>
</feature>
<evidence type="ECO:0000256" key="2">
    <source>
        <dbReference type="ARBA" id="ARBA00004370"/>
    </source>
</evidence>
<evidence type="ECO:0000256" key="10">
    <source>
        <dbReference type="SAM" id="MobiDB-lite"/>
    </source>
</evidence>
<dbReference type="Gene3D" id="3.30.565.10">
    <property type="entry name" value="Histidine kinase-like ATPase, C-terminal domain"/>
    <property type="match status" value="1"/>
</dbReference>
<comment type="caution">
    <text evidence="15">The sequence shown here is derived from an EMBL/GenBank/DDBJ whole genome shotgun (WGS) entry which is preliminary data.</text>
</comment>
<dbReference type="CDD" id="cd06225">
    <property type="entry name" value="HAMP"/>
    <property type="match status" value="1"/>
</dbReference>
<dbReference type="Pfam" id="PF00672">
    <property type="entry name" value="HAMP"/>
    <property type="match status" value="1"/>
</dbReference>
<dbReference type="SMART" id="SM00304">
    <property type="entry name" value="HAMP"/>
    <property type="match status" value="1"/>
</dbReference>
<evidence type="ECO:0000256" key="6">
    <source>
        <dbReference type="ARBA" id="ARBA00022777"/>
    </source>
</evidence>
<comment type="subcellular location">
    <subcellularLocation>
        <location evidence="2">Membrane</location>
    </subcellularLocation>
</comment>
<dbReference type="SMART" id="SM00448">
    <property type="entry name" value="REC"/>
    <property type="match status" value="1"/>
</dbReference>
<dbReference type="Gene3D" id="6.10.340.10">
    <property type="match status" value="1"/>
</dbReference>
<dbReference type="Proteomes" id="UP001217485">
    <property type="component" value="Unassembled WGS sequence"/>
</dbReference>
<dbReference type="PROSITE" id="PS50885">
    <property type="entry name" value="HAMP"/>
    <property type="match status" value="1"/>
</dbReference>
<dbReference type="CDD" id="cd17546">
    <property type="entry name" value="REC_hyHK_CKI1_RcsC-like"/>
    <property type="match status" value="1"/>
</dbReference>
<dbReference type="SMART" id="SM00388">
    <property type="entry name" value="HisKA"/>
    <property type="match status" value="1"/>
</dbReference>
<dbReference type="Pfam" id="PF02518">
    <property type="entry name" value="HATPase_c"/>
    <property type="match status" value="1"/>
</dbReference>
<keyword evidence="15" id="KW-0067">ATP-binding</keyword>
<dbReference type="InterPro" id="IPR005467">
    <property type="entry name" value="His_kinase_dom"/>
</dbReference>
<feature type="region of interest" description="Disordered" evidence="10">
    <location>
        <begin position="845"/>
        <end position="872"/>
    </location>
</feature>